<proteinExistence type="predicted"/>
<dbReference type="InterPro" id="IPR039374">
    <property type="entry name" value="SIP_fam"/>
</dbReference>
<evidence type="ECO:0000313" key="2">
    <source>
        <dbReference type="EMBL" id="CCH75014.1"/>
    </source>
</evidence>
<dbReference type="Pfam" id="PF04954">
    <property type="entry name" value="SIP"/>
    <property type="match status" value="1"/>
</dbReference>
<organism evidence="2 3">
    <name type="scientific">Nostocoides australiense Ben110</name>
    <dbReference type="NCBI Taxonomy" id="1193182"/>
    <lineage>
        <taxon>Bacteria</taxon>
        <taxon>Bacillati</taxon>
        <taxon>Actinomycetota</taxon>
        <taxon>Actinomycetes</taxon>
        <taxon>Micrococcales</taxon>
        <taxon>Intrasporangiaceae</taxon>
        <taxon>Nostocoides</taxon>
    </lineage>
</organism>
<protein>
    <recommendedName>
        <fullName evidence="1">FAD-binding FR-type domain-containing protein</fullName>
    </recommendedName>
</protein>
<dbReference type="PROSITE" id="PS51384">
    <property type="entry name" value="FAD_FR"/>
    <property type="match status" value="1"/>
</dbReference>
<dbReference type="STRING" id="1193182.BN11_50035"/>
<dbReference type="SUPFAM" id="SSF63380">
    <property type="entry name" value="Riboflavin synthase domain-like"/>
    <property type="match status" value="1"/>
</dbReference>
<dbReference type="InterPro" id="IPR039261">
    <property type="entry name" value="FNR_nucleotide-bd"/>
</dbReference>
<dbReference type="InterPro" id="IPR017938">
    <property type="entry name" value="Riboflavin_synthase-like_b-brl"/>
</dbReference>
<dbReference type="InterPro" id="IPR013113">
    <property type="entry name" value="SIP_FAD-bd"/>
</dbReference>
<name>W6K4H3_9MICO</name>
<keyword evidence="3" id="KW-1185">Reference proteome</keyword>
<dbReference type="PANTHER" id="PTHR30157">
    <property type="entry name" value="FERRIC REDUCTASE, NADPH-DEPENDENT"/>
    <property type="match status" value="1"/>
</dbReference>
<dbReference type="FunFam" id="2.40.30.10:FF:000131">
    <property type="entry name" value="NADPH-dependent ferric siderophore reductase"/>
    <property type="match status" value="1"/>
</dbReference>
<dbReference type="AlphaFoldDB" id="W6K4H3"/>
<evidence type="ECO:0000313" key="3">
    <source>
        <dbReference type="Proteomes" id="UP000035763"/>
    </source>
</evidence>
<gene>
    <name evidence="2" type="ORF">BN11_50035</name>
</gene>
<accession>W6K4H3</accession>
<dbReference type="InterPro" id="IPR017927">
    <property type="entry name" value="FAD-bd_FR_type"/>
</dbReference>
<dbReference type="OrthoDB" id="9814826at2"/>
<dbReference type="Pfam" id="PF08021">
    <property type="entry name" value="FAD_binding_9"/>
    <property type="match status" value="1"/>
</dbReference>
<dbReference type="InterPro" id="IPR007037">
    <property type="entry name" value="SIP_rossman_dom"/>
</dbReference>
<dbReference type="GO" id="GO:0016491">
    <property type="term" value="F:oxidoreductase activity"/>
    <property type="evidence" value="ECO:0007669"/>
    <property type="project" value="InterPro"/>
</dbReference>
<reference evidence="2 3" key="1">
    <citation type="journal article" date="2013" name="ISME J.">
        <title>A metabolic model for members of the genus Tetrasphaera involved in enhanced biological phosphorus removal.</title>
        <authorList>
            <person name="Kristiansen R."/>
            <person name="Nguyen H.T.T."/>
            <person name="Saunders A.M."/>
            <person name="Nielsen J.L."/>
            <person name="Wimmer R."/>
            <person name="Le V.Q."/>
            <person name="McIlroy S.J."/>
            <person name="Petrovski S."/>
            <person name="Seviour R.J."/>
            <person name="Calteau A."/>
            <person name="Nielsen K.L."/>
            <person name="Nielsen P.H."/>
        </authorList>
    </citation>
    <scope>NUCLEOTIDE SEQUENCE [LARGE SCALE GENOMIC DNA]</scope>
    <source>
        <strain evidence="2 3">Ben110</strain>
    </source>
</reference>
<dbReference type="PANTHER" id="PTHR30157:SF0">
    <property type="entry name" value="NADPH-DEPENDENT FERRIC-CHELATE REDUCTASE"/>
    <property type="match status" value="1"/>
</dbReference>
<comment type="caution">
    <text evidence="2">The sequence shown here is derived from an EMBL/GenBank/DDBJ whole genome shotgun (WGS) entry which is preliminary data.</text>
</comment>
<dbReference type="Gene3D" id="2.40.30.10">
    <property type="entry name" value="Translation factors"/>
    <property type="match status" value="1"/>
</dbReference>
<dbReference type="EMBL" id="CAJA01000445">
    <property type="protein sequence ID" value="CCH75014.1"/>
    <property type="molecule type" value="Genomic_DNA"/>
</dbReference>
<dbReference type="Gene3D" id="3.40.50.80">
    <property type="entry name" value="Nucleotide-binding domain of ferredoxin-NADP reductase (FNR) module"/>
    <property type="match status" value="1"/>
</dbReference>
<feature type="domain" description="FAD-binding FR-type" evidence="1">
    <location>
        <begin position="5"/>
        <end position="130"/>
    </location>
</feature>
<evidence type="ECO:0000259" key="1">
    <source>
        <dbReference type="PROSITE" id="PS51384"/>
    </source>
</evidence>
<sequence length="283" mass="31145">MPAAADLCCAKIVHRDNLTPGMVRLVLGGEGLRGWTSNGFSDAYFVVWLPRPGAAYAAPFDVERIRAEHPEEWWPVHRHYSVRSWDAASGELTVDFVVHGDEGVAGPWARKAQVGDQVMVGRPGGAYIPDPGADWHLMVGDESALPAIGAALEQLPAGAEAVLIALCDGPEFEVHLDSLATVEAHWLHRCGEPTDARLLVDAVRALPWRVGRVHAFVHGEAGEVRKVRRHLLGERGMPRADLSVSGYWRRTMTDEAWRRVKREWNADVERDLPADTDLAARPG</sequence>
<dbReference type="CDD" id="cd06193">
    <property type="entry name" value="siderophore_interacting"/>
    <property type="match status" value="1"/>
</dbReference>
<dbReference type="Proteomes" id="UP000035763">
    <property type="component" value="Unassembled WGS sequence"/>
</dbReference>
<dbReference type="RefSeq" id="WP_048693199.1">
    <property type="nucleotide sequence ID" value="NZ_HG764815.1"/>
</dbReference>